<dbReference type="SUPFAM" id="SSF53448">
    <property type="entry name" value="Nucleotide-diphospho-sugar transferases"/>
    <property type="match status" value="1"/>
</dbReference>
<feature type="region of interest" description="Disordered" evidence="6">
    <location>
        <begin position="1188"/>
        <end position="1210"/>
    </location>
</feature>
<evidence type="ECO:0000256" key="6">
    <source>
        <dbReference type="SAM" id="MobiDB-lite"/>
    </source>
</evidence>
<dbReference type="Pfam" id="PF18404">
    <property type="entry name" value="Glyco_transf_24"/>
    <property type="match status" value="1"/>
</dbReference>
<dbReference type="PANTHER" id="PTHR11226:SF0">
    <property type="entry name" value="UDP-GLUCOSE:GLYCOPROTEIN GLUCOSYLTRANSFERASE"/>
    <property type="match status" value="1"/>
</dbReference>
<evidence type="ECO:0000313" key="12">
    <source>
        <dbReference type="EMBL" id="AIG55512.1"/>
    </source>
</evidence>
<evidence type="ECO:0000256" key="3">
    <source>
        <dbReference type="ARBA" id="ARBA00022729"/>
    </source>
</evidence>
<evidence type="ECO:0000259" key="10">
    <source>
        <dbReference type="Pfam" id="PF18402"/>
    </source>
</evidence>
<dbReference type="EMBL" id="KM038051">
    <property type="protein sequence ID" value="AIG55512.1"/>
    <property type="molecule type" value="Genomic_DNA"/>
</dbReference>
<evidence type="ECO:0000256" key="5">
    <source>
        <dbReference type="ARBA" id="ARBA00023180"/>
    </source>
</evidence>
<dbReference type="GO" id="GO:0003980">
    <property type="term" value="F:UDP-glucose:glycoprotein glucosyltransferase activity"/>
    <property type="evidence" value="ECO:0007669"/>
    <property type="project" value="InterPro"/>
</dbReference>
<comment type="cofactor">
    <cofactor evidence="1">
        <name>Ca(2+)</name>
        <dbReference type="ChEBI" id="CHEBI:29108"/>
    </cofactor>
</comment>
<dbReference type="GO" id="GO:0018279">
    <property type="term" value="P:protein N-linked glycosylation via asparagine"/>
    <property type="evidence" value="ECO:0007669"/>
    <property type="project" value="TreeGrafter"/>
</dbReference>
<accession>A0A0A7CLD7</accession>
<dbReference type="GO" id="GO:0036503">
    <property type="term" value="P:ERAD pathway"/>
    <property type="evidence" value="ECO:0007669"/>
    <property type="project" value="TreeGrafter"/>
</dbReference>
<sequence>MSLRCMPHMVLWLLMAIAAVCTGRHVEVNLTTTYLSSPVAPVLETSAFLAEINANWYFEYIDAVEIRMNAIQIKDNINYTAVALDAALDVLPVNATIAKLLPFVLATRAQSPKIEMFHQLAIESAYKGCGLEYVNATAWAVVYHESGCAAHVVCSIDDFNPTMLTPASDTKSCASSGEHDFELPVDNVYNKELGAPTVTVYGIIGDAKFQPFHKKFIALAKDKKIRYIVRHAPQDNTLPVNLHGYGVSLNIKNMEYKSFDDSRSPHSKLTPTDVDQDEFIVSVMMKKGGETISALKEYQLEFEDFSHINATDDEAPWQLTQLGYLAAQDILTAVEPLQRLQLLSQNFPKYASSLTLTTEPVPFDVMQAMNHARGLVATNQLLNKIVINGMDFDINDFTFNPFDFLKMLTDEVQQGDSLRALNLDDASLSSLHSAMTTLSTRSTDVRIRVRGPIDGTAPIYLNSIESDAITAEWPTDISILSEPAWSLIFLRKVMYEVIVILDPTTTEGAAAMNEINFLLMRGAPIQVGVLWTSNDVLSVSEDERASYLPSTQDKDQATAYHITKLYLSARDHGADTAKQFISGILELNGGVSVKEALMIYTQAVTHQFDDSDAIEEARQLLLKTKPGDPVWDMTDLVLQKQLPLNSHIFNGVVRQDLSIQDSLMSHFGRDQPLYQDMARNGKLAQDSDFVDELLSQESFYSVYTQWLDPSYKVPEVSLELSQEDVWNQVYYMHMAQTAHQPKKQNLLLVLFRCPLFVDLDTYFGAKSAYIALKTTLESPQARVSIIHTSSKPTLGNRVGYILQQLGHTDALPYYSVVLEILRLMSKSKPEVEVLLHVRVLLQVHIDNNPEDKILPQLIAWLESAPNFEHPLVALLNLQSQGLLVNGKLLELKQNQVMTPDLLAVVMQHEADNRSKAVAKALFLPYKHKTLDTNSAASVSHSLYKVLEIVDSYLKTPRVAPLFQTVDHATTYSTKSASLLDVVAYLDPLTEASQRASVFLRMLESVLDAKITLVLVPTPAYNDFPLKRFYRYRWGSSAIFKNLPLPPVLTMNIETPELFNVQMTESDCDVDNVQGDAKAVYAVKSLLVYGQCIDRTMPYHPTPPNGLQVVLERTAGTELWHRDTVVMKNLGYFQLQATPGVWQLELAKGRATELYHMIEADEPTQQTRIIVHDFLSAITQLKVKKRPGQEYSRLLDEPEGQKSNDKKEDEEDQSYWKSLLSWGSGTKQVKPVADTRQGETIHVFSVATGHLYERMLKLMMLSVMKRTQNPVTFWLLENFLSPDFKNSVPALQAKFGMDIRLVTYKWPNWLRRQTEKQRIIWGYKILFLDVLFPLGVQKIIYVDADQVVRADLNELWTMDLHGKPYAYTPFCDSRNVGFQFWRQGYWKDHLRGKPYHISALYVVDLIKFRRMAAGDTLRAIYDQLSADPNSLSNLDQDLPNYAQHQIPIHSLPQEWLWCESWCSDESKAQAKTIDLCNNPKHKEPKLDMAKRVISGEYFKESWLDLDEQVKAAEKAYAMEMN</sequence>
<evidence type="ECO:0000259" key="9">
    <source>
        <dbReference type="Pfam" id="PF18401"/>
    </source>
</evidence>
<feature type="domain" description="UGGT thioredoxin-like" evidence="10">
    <location>
        <begin position="454"/>
        <end position="702"/>
    </location>
</feature>
<feature type="compositionally biased region" description="Basic and acidic residues" evidence="6">
    <location>
        <begin position="1192"/>
        <end position="1206"/>
    </location>
</feature>
<feature type="chain" id="PRO_5002025753" evidence="7">
    <location>
        <begin position="24"/>
        <end position="1520"/>
    </location>
</feature>
<feature type="domain" description="UGGT thioredoxin-like" evidence="8">
    <location>
        <begin position="42"/>
        <end position="236"/>
    </location>
</feature>
<evidence type="ECO:0000259" key="8">
    <source>
        <dbReference type="Pfam" id="PF18400"/>
    </source>
</evidence>
<feature type="domain" description="Glucosyltransferase 24 catalytic" evidence="11">
    <location>
        <begin position="1240"/>
        <end position="1509"/>
    </location>
</feature>
<dbReference type="GO" id="GO:0005788">
    <property type="term" value="C:endoplasmic reticulum lumen"/>
    <property type="evidence" value="ECO:0007669"/>
    <property type="project" value="UniProtKB-SubCell"/>
</dbReference>
<dbReference type="InterPro" id="IPR029044">
    <property type="entry name" value="Nucleotide-diphossugar_trans"/>
</dbReference>
<dbReference type="UniPathway" id="UPA00378"/>
<dbReference type="InterPro" id="IPR040694">
    <property type="entry name" value="UGGT_TRXL_2"/>
</dbReference>
<reference evidence="12" key="1">
    <citation type="journal article" date="2014" name="Genome Biol. Evol.">
        <title>The secreted proteins of Achlya hypogyna and Thraustotheca clavata identify the ancestral oomycete secretome and reveal gene acquisitions by horizontal gene transfer.</title>
        <authorList>
            <person name="Misner I."/>
            <person name="Blouin N."/>
            <person name="Leonard G."/>
            <person name="Richards T.A."/>
            <person name="Lane C.E."/>
        </authorList>
    </citation>
    <scope>NUCLEOTIDE SEQUENCE</scope>
    <source>
        <strain evidence="12">ATCC 34112</strain>
    </source>
</reference>
<keyword evidence="4" id="KW-0256">Endoplasmic reticulum</keyword>
<evidence type="ECO:0000256" key="1">
    <source>
        <dbReference type="ARBA" id="ARBA00001913"/>
    </source>
</evidence>
<dbReference type="InterPro" id="IPR040497">
    <property type="entry name" value="Glyco_transf_24"/>
</dbReference>
<proteinExistence type="predicted"/>
<dbReference type="CDD" id="cd06432">
    <property type="entry name" value="GT8_HUGT1_C_like"/>
    <property type="match status" value="1"/>
</dbReference>
<feature type="signal peptide" evidence="7">
    <location>
        <begin position="1"/>
        <end position="23"/>
    </location>
</feature>
<comment type="subcellular location">
    <subcellularLocation>
        <location evidence="2">Endoplasmic reticulum lumen</location>
    </subcellularLocation>
</comment>
<dbReference type="InterPro" id="IPR040692">
    <property type="entry name" value="UGGT_TRXL_3"/>
</dbReference>
<evidence type="ECO:0000256" key="2">
    <source>
        <dbReference type="ARBA" id="ARBA00004319"/>
    </source>
</evidence>
<keyword evidence="5" id="KW-0325">Glycoprotein</keyword>
<dbReference type="GO" id="GO:0051082">
    <property type="term" value="F:unfolded protein binding"/>
    <property type="evidence" value="ECO:0007669"/>
    <property type="project" value="TreeGrafter"/>
</dbReference>
<dbReference type="Pfam" id="PF18402">
    <property type="entry name" value="Thioredoxin_14"/>
    <property type="match status" value="1"/>
</dbReference>
<organism evidence="12">
    <name type="scientific">Thraustotheca clavata</name>
    <dbReference type="NCBI Taxonomy" id="74557"/>
    <lineage>
        <taxon>Eukaryota</taxon>
        <taxon>Sar</taxon>
        <taxon>Stramenopiles</taxon>
        <taxon>Oomycota</taxon>
        <taxon>Saprolegniomycetes</taxon>
        <taxon>Saprolegniales</taxon>
        <taxon>Achlyaceae</taxon>
        <taxon>Thraustotheca</taxon>
    </lineage>
</organism>
<dbReference type="PANTHER" id="PTHR11226">
    <property type="entry name" value="UDP-GLUCOSE GLYCOPROTEIN:GLUCOSYLTRANSFERASE"/>
    <property type="match status" value="1"/>
</dbReference>
<evidence type="ECO:0000256" key="7">
    <source>
        <dbReference type="SAM" id="SignalP"/>
    </source>
</evidence>
<dbReference type="InterPro" id="IPR040693">
    <property type="entry name" value="UGGT_TRXL_1"/>
</dbReference>
<dbReference type="Pfam" id="PF18400">
    <property type="entry name" value="Thioredoxin_12"/>
    <property type="match status" value="1"/>
</dbReference>
<dbReference type="Gene3D" id="3.90.550.10">
    <property type="entry name" value="Spore Coat Polysaccharide Biosynthesis Protein SpsA, Chain A"/>
    <property type="match status" value="1"/>
</dbReference>
<evidence type="ECO:0000256" key="4">
    <source>
        <dbReference type="ARBA" id="ARBA00022824"/>
    </source>
</evidence>
<dbReference type="Pfam" id="PF06427">
    <property type="entry name" value="UDP-g_GGTase"/>
    <property type="match status" value="1"/>
</dbReference>
<dbReference type="Pfam" id="PF18401">
    <property type="entry name" value="Thioredoxin_13"/>
    <property type="match status" value="1"/>
</dbReference>
<protein>
    <submittedName>
        <fullName evidence="12">Secreted protein</fullName>
    </submittedName>
</protein>
<evidence type="ECO:0000259" key="11">
    <source>
        <dbReference type="Pfam" id="PF18404"/>
    </source>
</evidence>
<dbReference type="InterPro" id="IPR009448">
    <property type="entry name" value="UDP-g_GGtrans"/>
</dbReference>
<keyword evidence="3 7" id="KW-0732">Signal</keyword>
<feature type="domain" description="UGGT thioredoxin-like" evidence="9">
    <location>
        <begin position="316"/>
        <end position="432"/>
    </location>
</feature>
<name>A0A0A7CLD7_9STRA</name>